<name>A0AAQ1G7V9_9GAMM</name>
<keyword evidence="2" id="KW-1185">Reference proteome</keyword>
<dbReference type="EMBL" id="FNVE01000005">
    <property type="protein sequence ID" value="SEG31226.1"/>
    <property type="molecule type" value="Genomic_DNA"/>
</dbReference>
<dbReference type="RefSeq" id="WP_088275698.1">
    <property type="nucleotide sequence ID" value="NZ_FNVE01000005.1"/>
</dbReference>
<sequence length="473" mass="52899">MSLTTDLCGAGREPPLSLVLSLPEGEARVQRWLRVLPGKRLVAQVEIAGSVRLLKLFIAQGAERHCAREASGIRALQTQGVATPELLGEGEIEGGGRYLLSAYLIGAETLQQRWEALPARQPGDADALNLLGQALSLIGTMHHRGLVQTDLHLGNFLYHEAQLYVIDGDAVEALSPGTPLTPAQAEDNLAIFFAQLDPEWDELCELLLIGYLQHNPLVLNPDRLAAQIKRVRQRRLDDFLGKTLRDCTQFSVKRSWARFTAVVRTEYQRLASLLAAPDDALAGQTLLKDGGSSTVGCAVADGKSVVIKRYNIKGFGHWLTRFWRPSRAWHSWLAAHRLQFLGIPTPAPLAMMEQRFGPLRLRSWLITEYCYGVDLLRHLGEDGQRLPDDATATALLKLFAQLVEARISHGDFKATNLLWLDGRVILIDLDAMQAHTRIAGWQRAWQKDRQRFIRNWPAASPLACWLEERMPRF</sequence>
<reference evidence="1 2" key="1">
    <citation type="submission" date="2016-10" db="EMBL/GenBank/DDBJ databases">
        <authorList>
            <person name="Varghese N."/>
            <person name="Submissions S."/>
        </authorList>
    </citation>
    <scope>NUCLEOTIDE SEQUENCE [LARGE SCALE GENOMIC DNA]</scope>
    <source>
        <strain evidence="1 2">CECT 8317</strain>
    </source>
</reference>
<protein>
    <submittedName>
        <fullName evidence="1">Lipopolysaccharide kinase (Kdo/WaaP) family protein</fullName>
    </submittedName>
</protein>
<comment type="caution">
    <text evidence="1">The sequence shown here is derived from an EMBL/GenBank/DDBJ whole genome shotgun (WGS) entry which is preliminary data.</text>
</comment>
<dbReference type="Pfam" id="PF06293">
    <property type="entry name" value="Kdo"/>
    <property type="match status" value="1"/>
</dbReference>
<proteinExistence type="predicted"/>
<dbReference type="AlphaFoldDB" id="A0AAQ1G7V9"/>
<dbReference type="GO" id="GO:0016301">
    <property type="term" value="F:kinase activity"/>
    <property type="evidence" value="ECO:0007669"/>
    <property type="project" value="UniProtKB-KW"/>
</dbReference>
<accession>A0AAQ1G7V9</accession>
<dbReference type="InterPro" id="IPR011009">
    <property type="entry name" value="Kinase-like_dom_sf"/>
</dbReference>
<keyword evidence="1" id="KW-0808">Transferase</keyword>
<organism evidence="1 2">
    <name type="scientific">Halopseudomonas aestusnigri</name>
    <dbReference type="NCBI Taxonomy" id="857252"/>
    <lineage>
        <taxon>Bacteria</taxon>
        <taxon>Pseudomonadati</taxon>
        <taxon>Pseudomonadota</taxon>
        <taxon>Gammaproteobacteria</taxon>
        <taxon>Pseudomonadales</taxon>
        <taxon>Pseudomonadaceae</taxon>
        <taxon>Halopseudomonas</taxon>
    </lineage>
</organism>
<evidence type="ECO:0000313" key="2">
    <source>
        <dbReference type="Proteomes" id="UP000243518"/>
    </source>
</evidence>
<dbReference type="Gene3D" id="1.10.510.10">
    <property type="entry name" value="Transferase(Phosphotransferase) domain 1"/>
    <property type="match status" value="2"/>
</dbReference>
<gene>
    <name evidence="1" type="ORF">SAMN05216586_10527</name>
</gene>
<evidence type="ECO:0000313" key="1">
    <source>
        <dbReference type="EMBL" id="SEG31226.1"/>
    </source>
</evidence>
<dbReference type="Proteomes" id="UP000243518">
    <property type="component" value="Unassembled WGS sequence"/>
</dbReference>
<keyword evidence="1" id="KW-0418">Kinase</keyword>
<dbReference type="SUPFAM" id="SSF56112">
    <property type="entry name" value="Protein kinase-like (PK-like)"/>
    <property type="match status" value="2"/>
</dbReference>